<accession>A0A532V4F9</accession>
<dbReference type="PANTHER" id="PTHR12526">
    <property type="entry name" value="GLYCOSYLTRANSFERASE"/>
    <property type="match status" value="1"/>
</dbReference>
<comment type="caution">
    <text evidence="4">The sequence shown here is derived from an EMBL/GenBank/DDBJ whole genome shotgun (WGS) entry which is preliminary data.</text>
</comment>
<dbReference type="InterPro" id="IPR028098">
    <property type="entry name" value="Glyco_trans_4-like_N"/>
</dbReference>
<sequence length="434" mass="49780">MVIDRDTILAMSEYALSASKGTPFSRIPKDLVGEDKGKPHILILVEQKHFPPSHKAASSRIHSLARYWSNLAYVTVVTDKSGNSDEGYSRIAFPLTGPRMDFLKLPSRFPKLLHLVRGLKVDVIFASFPPTWQILEGYLLSRRLGCPLVVDIRDLPAAMFPLKEGSFVRRIFNLSMRFVSYHLFCKASRIATVTDWLRKELIKTLSYRRKPIFLIPNGSDVRLFEKALRVKKEFDLVYSGTLIPVRNPVLMLKFLHCLRDIYPRLKVLFLSDILETALGSQFILGLRQFDLSKNVEFERMTSLRQIPDYLGKARLGIDSLFPEVYNHKGVASAKDYEYLAAGLPVVGLLDPGFYVETKRLILDNGAGILDPDPESLARKTVDLLKDPARLRKMSKRAREVGMRFDRKKLAEEYYYKVILPCWKEFNERQSISDF</sequence>
<dbReference type="Pfam" id="PF13439">
    <property type="entry name" value="Glyco_transf_4"/>
    <property type="match status" value="1"/>
</dbReference>
<name>A0A532V4F9_UNCT6</name>
<keyword evidence="2" id="KW-0808">Transferase</keyword>
<dbReference type="GO" id="GO:0016757">
    <property type="term" value="F:glycosyltransferase activity"/>
    <property type="evidence" value="ECO:0007669"/>
    <property type="project" value="UniProtKB-KW"/>
</dbReference>
<dbReference type="SUPFAM" id="SSF53756">
    <property type="entry name" value="UDP-Glycosyltransferase/glycogen phosphorylase"/>
    <property type="match status" value="1"/>
</dbReference>
<proteinExistence type="predicted"/>
<dbReference type="Gene3D" id="3.40.50.2000">
    <property type="entry name" value="Glycogen Phosphorylase B"/>
    <property type="match status" value="2"/>
</dbReference>
<organism evidence="4 5">
    <name type="scientific">candidate division TA06 bacterium B3_TA06</name>
    <dbReference type="NCBI Taxonomy" id="2012487"/>
    <lineage>
        <taxon>Bacteria</taxon>
        <taxon>Bacteria division TA06</taxon>
    </lineage>
</organism>
<dbReference type="AlphaFoldDB" id="A0A532V4F9"/>
<evidence type="ECO:0000256" key="2">
    <source>
        <dbReference type="ARBA" id="ARBA00022679"/>
    </source>
</evidence>
<feature type="domain" description="Glycosyltransferase subfamily 4-like N-terminal" evidence="3">
    <location>
        <begin position="59"/>
        <end position="221"/>
    </location>
</feature>
<dbReference type="PANTHER" id="PTHR12526:SF629">
    <property type="entry name" value="TEICHURONIC ACID BIOSYNTHESIS GLYCOSYLTRANSFERASE TUAH-RELATED"/>
    <property type="match status" value="1"/>
</dbReference>
<evidence type="ECO:0000259" key="3">
    <source>
        <dbReference type="Pfam" id="PF13439"/>
    </source>
</evidence>
<evidence type="ECO:0000256" key="1">
    <source>
        <dbReference type="ARBA" id="ARBA00022676"/>
    </source>
</evidence>
<protein>
    <recommendedName>
        <fullName evidence="3">Glycosyltransferase subfamily 4-like N-terminal domain-containing protein</fullName>
    </recommendedName>
</protein>
<evidence type="ECO:0000313" key="4">
    <source>
        <dbReference type="EMBL" id="TKJ42059.1"/>
    </source>
</evidence>
<keyword evidence="1" id="KW-0328">Glycosyltransferase</keyword>
<dbReference type="Proteomes" id="UP000317778">
    <property type="component" value="Unassembled WGS sequence"/>
</dbReference>
<reference evidence="4 5" key="1">
    <citation type="submission" date="2017-06" db="EMBL/GenBank/DDBJ databases">
        <title>Novel microbial phyla capable of carbon fixation and sulfur reduction in deep-sea sediments.</title>
        <authorList>
            <person name="Huang J."/>
            <person name="Baker B."/>
            <person name="Wang Y."/>
        </authorList>
    </citation>
    <scope>NUCLEOTIDE SEQUENCE [LARGE SCALE GENOMIC DNA]</scope>
    <source>
        <strain evidence="4">B3_TA06</strain>
    </source>
</reference>
<gene>
    <name evidence="4" type="ORF">CEE36_07500</name>
</gene>
<dbReference type="EMBL" id="NJBO01000011">
    <property type="protein sequence ID" value="TKJ42059.1"/>
    <property type="molecule type" value="Genomic_DNA"/>
</dbReference>
<evidence type="ECO:0000313" key="5">
    <source>
        <dbReference type="Proteomes" id="UP000317778"/>
    </source>
</evidence>